<evidence type="ECO:0000313" key="2">
    <source>
        <dbReference type="EMBL" id="AVK96178.1"/>
    </source>
</evidence>
<sequence length="231" mass="26557">MKIFKIKLYAYDLHKMREFYCTLLGFELLDEGTHFFDIAAGESKVRFEKIEASVAKQYHFAFNIPSNLFQLAKKWAKERVDVLSLDGVDEVYFKTIDAYSCYFYDAENNVVELIARQQINPSVNADTFSIQHILNIAEINLTTDAIADVVDRLKEYDITPLKGEDIRPDALTFMGNYEEGAHLLIGPSERLWYFSTRKAIISPIQIEVNKEIVISMTAKGNFAISEQTKDR</sequence>
<dbReference type="Proteomes" id="UP000238825">
    <property type="component" value="Chromosome"/>
</dbReference>
<dbReference type="InterPro" id="IPR040553">
    <property type="entry name" value="TxDE"/>
</dbReference>
<organism evidence="2 4">
    <name type="scientific">Lysinibacillus sphaericus</name>
    <name type="common">Bacillus sphaericus</name>
    <dbReference type="NCBI Taxonomy" id="1421"/>
    <lineage>
        <taxon>Bacteria</taxon>
        <taxon>Bacillati</taxon>
        <taxon>Bacillota</taxon>
        <taxon>Bacilli</taxon>
        <taxon>Bacillales</taxon>
        <taxon>Bacillaceae</taxon>
        <taxon>Lysinibacillus</taxon>
    </lineage>
</organism>
<feature type="domain" description="VOC" evidence="1">
    <location>
        <begin position="2"/>
        <end position="116"/>
    </location>
</feature>
<dbReference type="Pfam" id="PF00903">
    <property type="entry name" value="Glyoxalase"/>
    <property type="match status" value="1"/>
</dbReference>
<dbReference type="SUPFAM" id="SSF54593">
    <property type="entry name" value="Glyoxalase/Bleomycin resistance protein/Dihydroxybiphenyl dioxygenase"/>
    <property type="match status" value="1"/>
</dbReference>
<reference evidence="3 5" key="2">
    <citation type="submission" date="2018-06" db="EMBL/GenBank/DDBJ databases">
        <authorList>
            <consortium name="Pathogen Informatics"/>
            <person name="Doyle S."/>
        </authorList>
    </citation>
    <scope>NUCLEOTIDE SEQUENCE [LARGE SCALE GENOMIC DNA]</scope>
    <source>
        <strain evidence="3 5">NCTC10338</strain>
    </source>
</reference>
<dbReference type="Proteomes" id="UP000255295">
    <property type="component" value="Unassembled WGS sequence"/>
</dbReference>
<evidence type="ECO:0000313" key="3">
    <source>
        <dbReference type="EMBL" id="SUV18058.1"/>
    </source>
</evidence>
<dbReference type="Gene3D" id="3.10.180.10">
    <property type="entry name" value="2,3-Dihydroxybiphenyl 1,2-Dioxygenase, domain 1"/>
    <property type="match status" value="1"/>
</dbReference>
<dbReference type="PROSITE" id="PS51819">
    <property type="entry name" value="VOC"/>
    <property type="match status" value="1"/>
</dbReference>
<evidence type="ECO:0000259" key="1">
    <source>
        <dbReference type="PROSITE" id="PS51819"/>
    </source>
</evidence>
<dbReference type="Pfam" id="PF18711">
    <property type="entry name" value="TxDE"/>
    <property type="match status" value="1"/>
</dbReference>
<dbReference type="InterPro" id="IPR029068">
    <property type="entry name" value="Glyas_Bleomycin-R_OHBP_Dase"/>
</dbReference>
<dbReference type="AlphaFoldDB" id="A0A2S0JYP8"/>
<protein>
    <submittedName>
        <fullName evidence="3">Glyoxalase/bleomycin resistance protein/dioxygenase</fullName>
    </submittedName>
</protein>
<accession>A0A2S0JYP8</accession>
<name>A0A2S0JYP8_LYSSH</name>
<dbReference type="EMBL" id="CP019980">
    <property type="protein sequence ID" value="AVK96178.1"/>
    <property type="molecule type" value="Genomic_DNA"/>
</dbReference>
<evidence type="ECO:0000313" key="5">
    <source>
        <dbReference type="Proteomes" id="UP000255295"/>
    </source>
</evidence>
<evidence type="ECO:0000313" key="4">
    <source>
        <dbReference type="Proteomes" id="UP000238825"/>
    </source>
</evidence>
<dbReference type="InterPro" id="IPR004360">
    <property type="entry name" value="Glyas_Fos-R_dOase_dom"/>
</dbReference>
<dbReference type="InterPro" id="IPR037523">
    <property type="entry name" value="VOC_core"/>
</dbReference>
<dbReference type="EMBL" id="UFSZ01000001">
    <property type="protein sequence ID" value="SUV18058.1"/>
    <property type="molecule type" value="Genomic_DNA"/>
</dbReference>
<dbReference type="RefSeq" id="WP_024363062.1">
    <property type="nucleotide sequence ID" value="NZ_BJNS01000003.1"/>
</dbReference>
<proteinExistence type="predicted"/>
<reference evidence="2 4" key="1">
    <citation type="submission" date="2017-03" db="EMBL/GenBank/DDBJ databases">
        <title>The whole genome sequencing and assembly of Lysinibacillus sphaericus DSM 28T strain.</title>
        <authorList>
            <person name="Lee Y.-J."/>
            <person name="Yi H."/>
            <person name="Bahn Y.-S."/>
            <person name="Kim J.F."/>
            <person name="Lee D.-W."/>
        </authorList>
    </citation>
    <scope>NUCLEOTIDE SEQUENCE [LARGE SCALE GENOMIC DNA]</scope>
    <source>
        <strain evidence="2 4">DSM 28</strain>
    </source>
</reference>
<dbReference type="GeneID" id="48276121"/>
<gene>
    <name evidence="2" type="ORF">LS41612_07890</name>
    <name evidence="3" type="ORF">NCTC10338_03174</name>
</gene>